<proteinExistence type="predicted"/>
<evidence type="ECO:0000313" key="3">
    <source>
        <dbReference type="Proteomes" id="UP000245369"/>
    </source>
</evidence>
<keyword evidence="3" id="KW-1185">Reference proteome</keyword>
<gene>
    <name evidence="2" type="ORF">DK182_08970</name>
</gene>
<sequence length="108" mass="11373">MKEILTTKIQSATFEVQKAGLTLAAGNNPFTPAKNGIDELRGWIIPVGLAGLAVAAVVTLIIYGVAGREKKQAMKDKLGGIILAAMGIGIIPGALLWAYTWGKQTFGY</sequence>
<evidence type="ECO:0000256" key="1">
    <source>
        <dbReference type="SAM" id="Phobius"/>
    </source>
</evidence>
<evidence type="ECO:0000313" key="2">
    <source>
        <dbReference type="EMBL" id="AWN21448.1"/>
    </source>
</evidence>
<accession>A0ABM6W8F6</accession>
<protein>
    <submittedName>
        <fullName evidence="2">Uncharacterized protein</fullName>
    </submittedName>
</protein>
<feature type="transmembrane region" description="Helical" evidence="1">
    <location>
        <begin position="78"/>
        <end position="99"/>
    </location>
</feature>
<feature type="transmembrane region" description="Helical" evidence="1">
    <location>
        <begin position="43"/>
        <end position="66"/>
    </location>
</feature>
<dbReference type="GeneID" id="93924636"/>
<keyword evidence="1" id="KW-0472">Membrane</keyword>
<dbReference type="RefSeq" id="WP_002960233.1">
    <property type="nucleotide sequence ID" value="NZ_CP029490.1"/>
</dbReference>
<organism evidence="2 3">
    <name type="scientific">Streptococcus sobrinus</name>
    <dbReference type="NCBI Taxonomy" id="1310"/>
    <lineage>
        <taxon>Bacteria</taxon>
        <taxon>Bacillati</taxon>
        <taxon>Bacillota</taxon>
        <taxon>Bacilli</taxon>
        <taxon>Lactobacillales</taxon>
        <taxon>Streptococcaceae</taxon>
        <taxon>Streptococcus</taxon>
    </lineage>
</organism>
<name>A0ABM6W8F6_9STRE</name>
<dbReference type="EMBL" id="CP029490">
    <property type="protein sequence ID" value="AWN21448.1"/>
    <property type="molecule type" value="Genomic_DNA"/>
</dbReference>
<dbReference type="Proteomes" id="UP000245369">
    <property type="component" value="Chromosome"/>
</dbReference>
<keyword evidence="1" id="KW-1133">Transmembrane helix</keyword>
<reference evidence="2 3" key="1">
    <citation type="submission" date="2018-05" db="EMBL/GenBank/DDBJ databases">
        <title>Complete genome sequences of Streptococcus sobrinus.</title>
        <authorList>
            <person name="Sales M."/>
            <person name="Jensen P.A."/>
        </authorList>
    </citation>
    <scope>NUCLEOTIDE SEQUENCE [LARGE SCALE GENOMIC DNA]</scope>
    <source>
        <strain evidence="2 3">SL1</strain>
    </source>
</reference>
<keyword evidence="1" id="KW-0812">Transmembrane</keyword>